<dbReference type="EMBL" id="JAGGNH010000004">
    <property type="protein sequence ID" value="KAJ0975307.1"/>
    <property type="molecule type" value="Genomic_DNA"/>
</dbReference>
<dbReference type="Proteomes" id="UP001085076">
    <property type="component" value="Miscellaneous, Linkage group lg04"/>
</dbReference>
<keyword evidence="4 6" id="KW-1133">Transmembrane helix</keyword>
<dbReference type="GO" id="GO:0005774">
    <property type="term" value="C:vacuolar membrane"/>
    <property type="evidence" value="ECO:0007669"/>
    <property type="project" value="TreeGrafter"/>
</dbReference>
<dbReference type="AlphaFoldDB" id="A0A9D5CLP4"/>
<feature type="transmembrane region" description="Helical" evidence="6">
    <location>
        <begin position="263"/>
        <end position="284"/>
    </location>
</feature>
<feature type="transmembrane region" description="Helical" evidence="6">
    <location>
        <begin position="146"/>
        <end position="168"/>
    </location>
</feature>
<accession>A0A9D5CLP4</accession>
<protein>
    <recommendedName>
        <fullName evidence="7">Amino acid transporter transmembrane domain-containing protein</fullName>
    </recommendedName>
</protein>
<feature type="domain" description="Amino acid transporter transmembrane" evidence="7">
    <location>
        <begin position="10"/>
        <end position="381"/>
    </location>
</feature>
<dbReference type="Pfam" id="PF01490">
    <property type="entry name" value="Aa_trans"/>
    <property type="match status" value="1"/>
</dbReference>
<feature type="transmembrane region" description="Helical" evidence="6">
    <location>
        <begin position="88"/>
        <end position="108"/>
    </location>
</feature>
<evidence type="ECO:0000256" key="6">
    <source>
        <dbReference type="SAM" id="Phobius"/>
    </source>
</evidence>
<keyword evidence="3" id="KW-0813">Transport</keyword>
<name>A0A9D5CLP4_9LILI</name>
<evidence type="ECO:0000256" key="4">
    <source>
        <dbReference type="ARBA" id="ARBA00022989"/>
    </source>
</evidence>
<feature type="transmembrane region" description="Helical" evidence="6">
    <location>
        <begin position="323"/>
        <end position="346"/>
    </location>
</feature>
<evidence type="ECO:0000256" key="5">
    <source>
        <dbReference type="ARBA" id="ARBA00023136"/>
    </source>
</evidence>
<comment type="subcellular location">
    <subcellularLocation>
        <location evidence="1">Membrane</location>
        <topology evidence="1">Multi-pass membrane protein</topology>
    </subcellularLocation>
</comment>
<dbReference type="GO" id="GO:0015179">
    <property type="term" value="F:L-amino acid transmembrane transporter activity"/>
    <property type="evidence" value="ECO:0007669"/>
    <property type="project" value="TreeGrafter"/>
</dbReference>
<gene>
    <name evidence="8" type="ORF">J5N97_017272</name>
</gene>
<comment type="caution">
    <text evidence="8">The sequence shown here is derived from an EMBL/GenBank/DDBJ whole genome shotgun (WGS) entry which is preliminary data.</text>
</comment>
<evidence type="ECO:0000256" key="2">
    <source>
        <dbReference type="ARBA" id="ARBA00022692"/>
    </source>
</evidence>
<feature type="transmembrane region" description="Helical" evidence="6">
    <location>
        <begin position="358"/>
        <end position="382"/>
    </location>
</feature>
<evidence type="ECO:0000256" key="3">
    <source>
        <dbReference type="ARBA" id="ARBA00022970"/>
    </source>
</evidence>
<reference evidence="8" key="2">
    <citation type="journal article" date="2022" name="Hortic Res">
        <title>The genome of Dioscorea zingiberensis sheds light on the biosynthesis, origin and evolution of the medicinally important diosgenin saponins.</title>
        <authorList>
            <person name="Li Y."/>
            <person name="Tan C."/>
            <person name="Li Z."/>
            <person name="Guo J."/>
            <person name="Li S."/>
            <person name="Chen X."/>
            <person name="Wang C."/>
            <person name="Dai X."/>
            <person name="Yang H."/>
            <person name="Song W."/>
            <person name="Hou L."/>
            <person name="Xu J."/>
            <person name="Tong Z."/>
            <person name="Xu A."/>
            <person name="Yuan X."/>
            <person name="Wang W."/>
            <person name="Yang Q."/>
            <person name="Chen L."/>
            <person name="Sun Z."/>
            <person name="Wang K."/>
            <person name="Pan B."/>
            <person name="Chen J."/>
            <person name="Bao Y."/>
            <person name="Liu F."/>
            <person name="Qi X."/>
            <person name="Gang D.R."/>
            <person name="Wen J."/>
            <person name="Li J."/>
        </authorList>
    </citation>
    <scope>NUCLEOTIDE SEQUENCE</scope>
    <source>
        <strain evidence="8">Dzin_1.0</strain>
    </source>
</reference>
<evidence type="ECO:0000313" key="9">
    <source>
        <dbReference type="Proteomes" id="UP001085076"/>
    </source>
</evidence>
<feature type="transmembrane region" description="Helical" evidence="6">
    <location>
        <begin position="219"/>
        <end position="243"/>
    </location>
</feature>
<feature type="transmembrane region" description="Helical" evidence="6">
    <location>
        <begin position="188"/>
        <end position="207"/>
    </location>
</feature>
<reference evidence="8" key="1">
    <citation type="submission" date="2021-03" db="EMBL/GenBank/DDBJ databases">
        <authorList>
            <person name="Li Z."/>
            <person name="Yang C."/>
        </authorList>
    </citation>
    <scope>NUCLEOTIDE SEQUENCE</scope>
    <source>
        <strain evidence="8">Dzin_1.0</strain>
        <tissue evidence="8">Leaf</tissue>
    </source>
</reference>
<evidence type="ECO:0000259" key="7">
    <source>
        <dbReference type="Pfam" id="PF01490"/>
    </source>
</evidence>
<keyword evidence="2 6" id="KW-0812">Transmembrane</keyword>
<feature type="transmembrane region" description="Helical" evidence="6">
    <location>
        <begin position="123"/>
        <end position="139"/>
    </location>
</feature>
<dbReference type="PANTHER" id="PTHR22950">
    <property type="entry name" value="AMINO ACID TRANSPORTER"/>
    <property type="match status" value="1"/>
</dbReference>
<keyword evidence="9" id="KW-1185">Reference proteome</keyword>
<dbReference type="InterPro" id="IPR013057">
    <property type="entry name" value="AA_transpt_TM"/>
</dbReference>
<keyword evidence="5 6" id="KW-0472">Membrane</keyword>
<feature type="transmembrane region" description="Helical" evidence="6">
    <location>
        <begin position="296"/>
        <end position="317"/>
    </location>
</feature>
<feature type="transmembrane region" description="Helical" evidence="6">
    <location>
        <begin position="41"/>
        <end position="61"/>
    </location>
</feature>
<dbReference type="OrthoDB" id="655540at2759"/>
<sequence>MESQSPPRTGTTFLTTCFNGVNALAGFGILSIPYALSQGGWLSLVLLLTIASICSYTGLLLQRCMNVNSLVKTYPDIGELAFGYKGRFIVAVFMYLELYLVAVEFLILEGDNLEKLFSKKGKQGFILLASLIILPTTWLRNLGVFAYVSFGGALASIIVVGAVLWTAIVGGVDFHKTGDLINWNGIPTAVSIFAFCYSGHAVFPTIYTSMKEKNMFPRMLLVCFSICTLSYVLMGIIGYLMYGQGTLSQITLNLPERKLSSKIAIYITLINPFTKYALVIMPIANAIEDSFQVCNYRIMGLVIRTLIVISTVIVALTVPFFGYVLALTGSFLSSTATMLLPCACYLKIFRGSQRIKFFELVIITCIIVLGASIAVMGTYFSLKQIINNL</sequence>
<evidence type="ECO:0000256" key="1">
    <source>
        <dbReference type="ARBA" id="ARBA00004141"/>
    </source>
</evidence>
<keyword evidence="3" id="KW-0029">Amino-acid transport</keyword>
<organism evidence="8 9">
    <name type="scientific">Dioscorea zingiberensis</name>
    <dbReference type="NCBI Taxonomy" id="325984"/>
    <lineage>
        <taxon>Eukaryota</taxon>
        <taxon>Viridiplantae</taxon>
        <taxon>Streptophyta</taxon>
        <taxon>Embryophyta</taxon>
        <taxon>Tracheophyta</taxon>
        <taxon>Spermatophyta</taxon>
        <taxon>Magnoliopsida</taxon>
        <taxon>Liliopsida</taxon>
        <taxon>Dioscoreales</taxon>
        <taxon>Dioscoreaceae</taxon>
        <taxon>Dioscorea</taxon>
    </lineage>
</organism>
<feature type="transmembrane region" description="Helical" evidence="6">
    <location>
        <begin position="12"/>
        <end position="35"/>
    </location>
</feature>
<evidence type="ECO:0000313" key="8">
    <source>
        <dbReference type="EMBL" id="KAJ0975307.1"/>
    </source>
</evidence>
<dbReference type="PANTHER" id="PTHR22950:SF698">
    <property type="entry name" value="AMINO ACID TRANSPORTER TRANSMEMBRANE DOMAIN-CONTAINING PROTEIN"/>
    <property type="match status" value="1"/>
</dbReference>
<proteinExistence type="predicted"/>